<evidence type="ECO:0000256" key="2">
    <source>
        <dbReference type="ARBA" id="ARBA00022478"/>
    </source>
</evidence>
<keyword evidence="8" id="KW-1185">Reference proteome</keyword>
<proteinExistence type="inferred from homology"/>
<keyword evidence="2 5" id="KW-0240">DNA-directed RNA polymerase</keyword>
<dbReference type="HOGENOM" id="CLU_688926_0_0_1"/>
<dbReference type="InterPro" id="IPR039748">
    <property type="entry name" value="RPC3"/>
</dbReference>
<dbReference type="GO" id="GO:0005666">
    <property type="term" value="C:RNA polymerase III complex"/>
    <property type="evidence" value="ECO:0007669"/>
    <property type="project" value="UniProtKB-UniRule"/>
</dbReference>
<comment type="similarity">
    <text evidence="5">Belongs to the RNA polymerase beta chain family.</text>
</comment>
<dbReference type="GO" id="GO:0003697">
    <property type="term" value="F:single-stranded DNA binding"/>
    <property type="evidence" value="ECO:0007669"/>
    <property type="project" value="UniProtKB-UniRule"/>
</dbReference>
<gene>
    <name evidence="7" type="ORF">EDEG_03041</name>
</gene>
<reference evidence="7 8" key="1">
    <citation type="submission" date="2011-08" db="EMBL/GenBank/DDBJ databases">
        <authorList>
            <person name="Liu Z.J."/>
            <person name="Shi F.L."/>
            <person name="Lu J.Q."/>
            <person name="Li M."/>
            <person name="Wang Z.L."/>
        </authorList>
    </citation>
    <scope>NUCLEOTIDE SEQUENCE [LARGE SCALE GENOMIC DNA]</scope>
    <source>
        <strain evidence="7 8">USNM 41457</strain>
    </source>
</reference>
<dbReference type="Proteomes" id="UP000003163">
    <property type="component" value="Unassembled WGS sequence"/>
</dbReference>
<dbReference type="OMA" id="MIPRTAD"/>
<organism evidence="7 8">
    <name type="scientific">Edhazardia aedis (strain USNM 41457)</name>
    <name type="common">Microsporidian parasite</name>
    <dbReference type="NCBI Taxonomy" id="1003232"/>
    <lineage>
        <taxon>Eukaryota</taxon>
        <taxon>Fungi</taxon>
        <taxon>Fungi incertae sedis</taxon>
        <taxon>Microsporidia</taxon>
        <taxon>Edhazardia</taxon>
    </lineage>
</organism>
<dbReference type="Pfam" id="PF22536">
    <property type="entry name" value="WHD_POLR3C"/>
    <property type="match status" value="1"/>
</dbReference>
<evidence type="ECO:0000256" key="4">
    <source>
        <dbReference type="ARBA" id="ARBA00023242"/>
    </source>
</evidence>
<dbReference type="Gene3D" id="1.10.10.10">
    <property type="entry name" value="Winged helix-like DNA-binding domain superfamily/Winged helix DNA-binding domain"/>
    <property type="match status" value="1"/>
</dbReference>
<dbReference type="VEuPathDB" id="MicrosporidiaDB:EDEG_03041"/>
<reference evidence="8" key="2">
    <citation type="submission" date="2015-07" db="EMBL/GenBank/DDBJ databases">
        <title>Contrasting host-pathogen interactions and genome evolution in two generalist and specialist microsporidian pathogens of mosquitoes.</title>
        <authorList>
            <consortium name="The Broad Institute Genomics Platform"/>
            <consortium name="The Broad Institute Genome Sequencing Center for Infectious Disease"/>
            <person name="Cuomo C.A."/>
            <person name="Sanscrainte N.D."/>
            <person name="Goldberg J.M."/>
            <person name="Heiman D."/>
            <person name="Young S."/>
            <person name="Zeng Q."/>
            <person name="Becnel J.J."/>
            <person name="Birren B.W."/>
        </authorList>
    </citation>
    <scope>NUCLEOTIDE SEQUENCE [LARGE SCALE GENOMIC DNA]</scope>
    <source>
        <strain evidence="8">USNM 41457</strain>
    </source>
</reference>
<comment type="function">
    <text evidence="5">DNA-dependent RNA polymerase catalyzes the transcription of DNA into RNA using the four ribonucleoside triphosphates as substrates. Specific core component of RNA polymerase III which synthesizes small RNAs, such as 5S rRNA and tRNAs.</text>
</comment>
<dbReference type="EMBL" id="AFBI03000066">
    <property type="protein sequence ID" value="EJW02551.1"/>
    <property type="molecule type" value="Genomic_DNA"/>
</dbReference>
<evidence type="ECO:0000256" key="5">
    <source>
        <dbReference type="RuleBase" id="RU367076"/>
    </source>
</evidence>
<keyword evidence="3 5" id="KW-0804">Transcription</keyword>
<dbReference type="InterPro" id="IPR036388">
    <property type="entry name" value="WH-like_DNA-bd_sf"/>
</dbReference>
<comment type="subunit">
    <text evidence="5">Component of the RNA polymerase III (Pol III) complex consisting of 17 subunits.</text>
</comment>
<evidence type="ECO:0000256" key="1">
    <source>
        <dbReference type="ARBA" id="ARBA00004123"/>
    </source>
</evidence>
<dbReference type="InParanoid" id="J9D444"/>
<keyword evidence="4 5" id="KW-0539">Nucleus</keyword>
<dbReference type="PANTHER" id="PTHR12949:SF0">
    <property type="entry name" value="DNA-DIRECTED RNA POLYMERASE III SUBUNIT RPC3"/>
    <property type="match status" value="1"/>
</dbReference>
<comment type="caution">
    <text evidence="7">The sequence shown here is derived from an EMBL/GenBank/DDBJ whole genome shotgun (WGS) entry which is preliminary data.</text>
</comment>
<evidence type="ECO:0000256" key="3">
    <source>
        <dbReference type="ARBA" id="ARBA00023163"/>
    </source>
</evidence>
<dbReference type="PANTHER" id="PTHR12949">
    <property type="entry name" value="RNA POLYMERASE III DNA DIRECTED -RELATED"/>
    <property type="match status" value="1"/>
</dbReference>
<feature type="domain" description="DNA-directed RNA polymerase III subunit RPC3 winged-helix" evidence="6">
    <location>
        <begin position="273"/>
        <end position="332"/>
    </location>
</feature>
<name>J9D444_EDHAE</name>
<comment type="subcellular location">
    <subcellularLocation>
        <location evidence="1 5">Nucleus</location>
    </subcellularLocation>
</comment>
<evidence type="ECO:0000259" key="6">
    <source>
        <dbReference type="Pfam" id="PF22536"/>
    </source>
</evidence>
<dbReference type="AlphaFoldDB" id="J9D444"/>
<dbReference type="STRING" id="1003232.J9D444"/>
<protein>
    <recommendedName>
        <fullName evidence="5">DNA-directed RNA polymerase III subunit RPC3</fullName>
        <shortName evidence="5">RNA polymerase III subunit C3</shortName>
    </recommendedName>
</protein>
<evidence type="ECO:0000313" key="8">
    <source>
        <dbReference type="Proteomes" id="UP000003163"/>
    </source>
</evidence>
<evidence type="ECO:0000313" key="7">
    <source>
        <dbReference type="EMBL" id="EJW02551.1"/>
    </source>
</evidence>
<sequence length="400" mass="47663">MNNTLQVILSDYGDLVNTVLQRIKTNTTLKELFKTPVKRGEFFKALFILLQKRFVAYSKLENTYVYNINYRNIYRRLYFALYVEFVDKNHFKMFTDVFLKVLCTGVCSVKQFRDIKTVSRMIDLKLLKYSDNNVDFNFSSMERSTEFFDEKENVKKLKTVEKNQFVMVDYENLEEAMILKYFKDSIIEKYTTKIEDILTRLLAQPLINEQTIKKIIDEIKGNEASNEKLLESYVFYLKNDHILVPDPTMKNFRFDKKSMEIMLKKACMLNYTMENMSKHCKRVLNCIFERKMVEDKDISKYALLDAKTMRSVCLDLHQELFIQLCVMQKENKNFHIWEIDHLKAFKLCALKFQDKIIEKIPLIDNFWKVSLYTGSDISSDQVYISDLLQLAKSHFILTYE</sequence>
<accession>J9D444</accession>
<dbReference type="InterPro" id="IPR055207">
    <property type="entry name" value="POLR3C_WHD"/>
</dbReference>